<evidence type="ECO:0000313" key="3">
    <source>
        <dbReference type="Proteomes" id="UP001374579"/>
    </source>
</evidence>
<evidence type="ECO:0000313" key="2">
    <source>
        <dbReference type="EMBL" id="KAK7107183.1"/>
    </source>
</evidence>
<organism evidence="2 3">
    <name type="scientific">Littorina saxatilis</name>
    <dbReference type="NCBI Taxonomy" id="31220"/>
    <lineage>
        <taxon>Eukaryota</taxon>
        <taxon>Metazoa</taxon>
        <taxon>Spiralia</taxon>
        <taxon>Lophotrochozoa</taxon>
        <taxon>Mollusca</taxon>
        <taxon>Gastropoda</taxon>
        <taxon>Caenogastropoda</taxon>
        <taxon>Littorinimorpha</taxon>
        <taxon>Littorinoidea</taxon>
        <taxon>Littorinidae</taxon>
        <taxon>Littorina</taxon>
    </lineage>
</organism>
<dbReference type="Proteomes" id="UP001374579">
    <property type="component" value="Unassembled WGS sequence"/>
</dbReference>
<reference evidence="2 3" key="1">
    <citation type="submission" date="2024-02" db="EMBL/GenBank/DDBJ databases">
        <title>Chromosome-scale genome assembly of the rough periwinkle Littorina saxatilis.</title>
        <authorList>
            <person name="De Jode A."/>
            <person name="Faria R."/>
            <person name="Formenti G."/>
            <person name="Sims Y."/>
            <person name="Smith T.P."/>
            <person name="Tracey A."/>
            <person name="Wood J.M.D."/>
            <person name="Zagrodzka Z.B."/>
            <person name="Johannesson K."/>
            <person name="Butlin R.K."/>
            <person name="Leder E.H."/>
        </authorList>
    </citation>
    <scope>NUCLEOTIDE SEQUENCE [LARGE SCALE GENOMIC DNA]</scope>
    <source>
        <strain evidence="2">Snail1</strain>
        <tissue evidence="2">Muscle</tissue>
    </source>
</reference>
<evidence type="ECO:0000256" key="1">
    <source>
        <dbReference type="SAM" id="MobiDB-lite"/>
    </source>
</evidence>
<name>A0AAN9BJ97_9CAEN</name>
<comment type="caution">
    <text evidence="2">The sequence shown here is derived from an EMBL/GenBank/DDBJ whole genome shotgun (WGS) entry which is preliminary data.</text>
</comment>
<dbReference type="EMBL" id="JBAMIC010000004">
    <property type="protein sequence ID" value="KAK7107183.1"/>
    <property type="molecule type" value="Genomic_DNA"/>
</dbReference>
<feature type="region of interest" description="Disordered" evidence="1">
    <location>
        <begin position="69"/>
        <end position="97"/>
    </location>
</feature>
<feature type="compositionally biased region" description="Low complexity" evidence="1">
    <location>
        <begin position="69"/>
        <end position="84"/>
    </location>
</feature>
<feature type="region of interest" description="Disordered" evidence="1">
    <location>
        <begin position="106"/>
        <end position="125"/>
    </location>
</feature>
<protein>
    <submittedName>
        <fullName evidence="2">Uncharacterized protein</fullName>
    </submittedName>
</protein>
<proteinExistence type="predicted"/>
<sequence>MAKLDGPSLMTSNDTPKVMALKNPVARVTHTQPAEKPTRTVQLNTSTAYDLDYAQPRLSLTDRWFSLEQSIRPQQQQRCGQQHPPVRHPPQPAPFQQPRLFPRLRLATSAASSGSPHYHPFAAPK</sequence>
<accession>A0AAN9BJ97</accession>
<dbReference type="AlphaFoldDB" id="A0AAN9BJ97"/>
<gene>
    <name evidence="2" type="ORF">V1264_015143</name>
</gene>
<keyword evidence="3" id="KW-1185">Reference proteome</keyword>